<evidence type="ECO:0000259" key="9">
    <source>
        <dbReference type="PROSITE" id="PS51747"/>
    </source>
</evidence>
<dbReference type="GO" id="GO:0002100">
    <property type="term" value="P:tRNA wobble adenosine to inosine editing"/>
    <property type="evidence" value="ECO:0007669"/>
    <property type="project" value="UniProtKB-UniRule"/>
</dbReference>
<dbReference type="NCBIfam" id="NF008113">
    <property type="entry name" value="PRK10860.1"/>
    <property type="match status" value="1"/>
</dbReference>
<comment type="cofactor">
    <cofactor evidence="8">
        <name>Zn(2+)</name>
        <dbReference type="ChEBI" id="CHEBI:29105"/>
    </cofactor>
    <text evidence="8">Binds 1 zinc ion per subunit.</text>
</comment>
<dbReference type="EMBL" id="LQQU01000017">
    <property type="protein sequence ID" value="KZE32749.1"/>
    <property type="molecule type" value="Genomic_DNA"/>
</dbReference>
<keyword evidence="11" id="KW-1185">Reference proteome</keyword>
<dbReference type="PANTHER" id="PTHR11079:SF202">
    <property type="entry name" value="TRNA-SPECIFIC ADENOSINE DEAMINASE"/>
    <property type="match status" value="1"/>
</dbReference>
<name>A0A165FBW2_9NEIS</name>
<dbReference type="GO" id="GO:0052717">
    <property type="term" value="F:tRNA-specific adenosine-34 deaminase activity"/>
    <property type="evidence" value="ECO:0007669"/>
    <property type="project" value="UniProtKB-UniRule"/>
</dbReference>
<sequence length="245" mass="25748">MDALTSPPLPPKAIARLAELGIAGRDALAACGAVRAFLLLKAAGLTATERLLFALEAAARGVHWRQLSDADRARLKRMLAGHPPVRLPPPSAETARFMAEARALADRAAGEGEVPVGAVVVQRGEIVGRGYNRPIGLSDPSAHAEMQALRAAAAALGNYRLSGCDLYVTLEPCPMCAGAILHARLDRVIYGAADAKTGAAGSQLDLFAVKALNPHTAVFAGADEAACAHQLSDFFRRRREEDKTA</sequence>
<dbReference type="PROSITE" id="PS00903">
    <property type="entry name" value="CYT_DCMP_DEAMINASES_1"/>
    <property type="match status" value="1"/>
</dbReference>
<gene>
    <name evidence="8" type="primary">tadA</name>
    <name evidence="10" type="ORF">AVW16_10190</name>
</gene>
<accession>A0A165FBW2</accession>
<dbReference type="STRING" id="1452487.AVW16_10190"/>
<dbReference type="Gene3D" id="3.40.140.10">
    <property type="entry name" value="Cytidine Deaminase, domain 2"/>
    <property type="match status" value="1"/>
</dbReference>
<dbReference type="PANTHER" id="PTHR11079">
    <property type="entry name" value="CYTOSINE DEAMINASE FAMILY MEMBER"/>
    <property type="match status" value="1"/>
</dbReference>
<feature type="binding site" evidence="8">
    <location>
        <position position="176"/>
    </location>
    <ligand>
        <name>Zn(2+)</name>
        <dbReference type="ChEBI" id="CHEBI:29105"/>
        <note>catalytic</note>
    </ligand>
</feature>
<feature type="active site" description="Proton donor" evidence="8">
    <location>
        <position position="145"/>
    </location>
</feature>
<comment type="caution">
    <text evidence="10">The sequence shown here is derived from an EMBL/GenBank/DDBJ whole genome shotgun (WGS) entry which is preliminary data.</text>
</comment>
<evidence type="ECO:0000313" key="11">
    <source>
        <dbReference type="Proteomes" id="UP000076625"/>
    </source>
</evidence>
<dbReference type="RefSeq" id="WP_066611649.1">
    <property type="nucleotide sequence ID" value="NZ_LQQU01000017.1"/>
</dbReference>
<evidence type="ECO:0000256" key="3">
    <source>
        <dbReference type="ARBA" id="ARBA00022694"/>
    </source>
</evidence>
<dbReference type="FunFam" id="3.40.140.10:FF:000005">
    <property type="entry name" value="tRNA-specific adenosine deaminase"/>
    <property type="match status" value="1"/>
</dbReference>
<protein>
    <recommendedName>
        <fullName evidence="8">tRNA-specific adenosine deaminase</fullName>
        <ecNumber evidence="8">3.5.4.33</ecNumber>
    </recommendedName>
</protein>
<comment type="similarity">
    <text evidence="1">Belongs to the cytidine and deoxycytidylate deaminase family. ADAT2 subfamily.</text>
</comment>
<dbReference type="PROSITE" id="PS51747">
    <property type="entry name" value="CYT_DCMP_DEAMINASES_2"/>
    <property type="match status" value="1"/>
</dbReference>
<evidence type="ECO:0000256" key="5">
    <source>
        <dbReference type="ARBA" id="ARBA00022801"/>
    </source>
</evidence>
<comment type="catalytic activity">
    <reaction evidence="7 8">
        <text>adenosine(34) in tRNA + H2O + H(+) = inosine(34) in tRNA + NH4(+)</text>
        <dbReference type="Rhea" id="RHEA:43168"/>
        <dbReference type="Rhea" id="RHEA-COMP:10373"/>
        <dbReference type="Rhea" id="RHEA-COMP:10374"/>
        <dbReference type="ChEBI" id="CHEBI:15377"/>
        <dbReference type="ChEBI" id="CHEBI:15378"/>
        <dbReference type="ChEBI" id="CHEBI:28938"/>
        <dbReference type="ChEBI" id="CHEBI:74411"/>
        <dbReference type="ChEBI" id="CHEBI:82852"/>
        <dbReference type="EC" id="3.5.4.33"/>
    </reaction>
</comment>
<keyword evidence="4 8" id="KW-0479">Metal-binding</keyword>
<dbReference type="InterPro" id="IPR016193">
    <property type="entry name" value="Cytidine_deaminase-like"/>
</dbReference>
<comment type="function">
    <text evidence="8">Catalyzes the deamination of adenosine to inosine at the wobble position 34 of tRNA(Arg2).</text>
</comment>
<dbReference type="Pfam" id="PF00383">
    <property type="entry name" value="dCMP_cyt_deam_1"/>
    <property type="match status" value="1"/>
</dbReference>
<evidence type="ECO:0000256" key="2">
    <source>
        <dbReference type="ARBA" id="ARBA00011738"/>
    </source>
</evidence>
<dbReference type="HAMAP" id="MF_00972">
    <property type="entry name" value="tRNA_aden_deaminase"/>
    <property type="match status" value="1"/>
</dbReference>
<feature type="binding site" evidence="8">
    <location>
        <position position="143"/>
    </location>
    <ligand>
        <name>Zn(2+)</name>
        <dbReference type="ChEBI" id="CHEBI:29105"/>
        <note>catalytic</note>
    </ligand>
</feature>
<evidence type="ECO:0000313" key="10">
    <source>
        <dbReference type="EMBL" id="KZE32749.1"/>
    </source>
</evidence>
<dbReference type="EC" id="3.5.4.33" evidence="8"/>
<proteinExistence type="inferred from homology"/>
<keyword evidence="5 8" id="KW-0378">Hydrolase</keyword>
<evidence type="ECO:0000256" key="6">
    <source>
        <dbReference type="ARBA" id="ARBA00022833"/>
    </source>
</evidence>
<dbReference type="SUPFAM" id="SSF53927">
    <property type="entry name" value="Cytidine deaminase-like"/>
    <property type="match status" value="1"/>
</dbReference>
<keyword evidence="3 8" id="KW-0819">tRNA processing</keyword>
<dbReference type="Gene3D" id="1.10.150.20">
    <property type="entry name" value="5' to 3' exonuclease, C-terminal subdomain"/>
    <property type="match status" value="1"/>
</dbReference>
<dbReference type="CDD" id="cd01285">
    <property type="entry name" value="nucleoside_deaminase"/>
    <property type="match status" value="1"/>
</dbReference>
<comment type="subunit">
    <text evidence="2 8">Homodimer.</text>
</comment>
<dbReference type="Pfam" id="PF04994">
    <property type="entry name" value="TfoX_C"/>
    <property type="match status" value="1"/>
</dbReference>
<keyword evidence="6 8" id="KW-0862">Zinc</keyword>
<dbReference type="InterPro" id="IPR007077">
    <property type="entry name" value="TfoX_C"/>
</dbReference>
<evidence type="ECO:0000256" key="1">
    <source>
        <dbReference type="ARBA" id="ARBA00010669"/>
    </source>
</evidence>
<feature type="domain" description="CMP/dCMP-type deaminase" evidence="9">
    <location>
        <begin position="92"/>
        <end position="204"/>
    </location>
</feature>
<reference evidence="11" key="1">
    <citation type="submission" date="2016-01" db="EMBL/GenBank/DDBJ databases">
        <title>Draft genome of Chromobacterium sp. F49.</title>
        <authorList>
            <person name="Hong K.W."/>
        </authorList>
    </citation>
    <scope>NUCLEOTIDE SEQUENCE [LARGE SCALE GENOMIC DNA]</scope>
    <source>
        <strain evidence="11">CN10</strain>
    </source>
</reference>
<dbReference type="OrthoDB" id="9802676at2"/>
<dbReference type="Proteomes" id="UP000076625">
    <property type="component" value="Unassembled WGS sequence"/>
</dbReference>
<dbReference type="AlphaFoldDB" id="A0A165FBW2"/>
<feature type="binding site" evidence="8">
    <location>
        <position position="173"/>
    </location>
    <ligand>
        <name>Zn(2+)</name>
        <dbReference type="ChEBI" id="CHEBI:29105"/>
        <note>catalytic</note>
    </ligand>
</feature>
<evidence type="ECO:0000256" key="7">
    <source>
        <dbReference type="ARBA" id="ARBA00048045"/>
    </source>
</evidence>
<evidence type="ECO:0000256" key="4">
    <source>
        <dbReference type="ARBA" id="ARBA00022723"/>
    </source>
</evidence>
<dbReference type="InterPro" id="IPR002125">
    <property type="entry name" value="CMP_dCMP_dom"/>
</dbReference>
<dbReference type="GO" id="GO:0008270">
    <property type="term" value="F:zinc ion binding"/>
    <property type="evidence" value="ECO:0007669"/>
    <property type="project" value="UniProtKB-UniRule"/>
</dbReference>
<dbReference type="InterPro" id="IPR016192">
    <property type="entry name" value="APOBEC/CMP_deaminase_Zn-bd"/>
</dbReference>
<dbReference type="InterPro" id="IPR028883">
    <property type="entry name" value="tRNA_aden_deaminase"/>
</dbReference>
<evidence type="ECO:0000256" key="8">
    <source>
        <dbReference type="HAMAP-Rule" id="MF_00972"/>
    </source>
</evidence>
<organism evidence="10 11">
    <name type="scientific">Crenobacter luteus</name>
    <dbReference type="NCBI Taxonomy" id="1452487"/>
    <lineage>
        <taxon>Bacteria</taxon>
        <taxon>Pseudomonadati</taxon>
        <taxon>Pseudomonadota</taxon>
        <taxon>Betaproteobacteria</taxon>
        <taxon>Neisseriales</taxon>
        <taxon>Neisseriaceae</taxon>
        <taxon>Crenobacter</taxon>
    </lineage>
</organism>